<dbReference type="PANTHER" id="PTHR36842">
    <property type="entry name" value="PROTEIN TOLB HOMOLOG"/>
    <property type="match status" value="1"/>
</dbReference>
<proteinExistence type="inferred from homology"/>
<protein>
    <recommendedName>
        <fullName evidence="5">PEP-CTERM sorting domain-containing protein</fullName>
    </recommendedName>
</protein>
<dbReference type="EMBL" id="NISI01000002">
    <property type="protein sequence ID" value="OWR04810.1"/>
    <property type="molecule type" value="Genomic_DNA"/>
</dbReference>
<comment type="similarity">
    <text evidence="1">Belongs to the TolB family.</text>
</comment>
<dbReference type="Gene3D" id="2.120.10.30">
    <property type="entry name" value="TolB, C-terminal domain"/>
    <property type="match status" value="2"/>
</dbReference>
<dbReference type="InterPro" id="IPR011042">
    <property type="entry name" value="6-blade_b-propeller_TolB-like"/>
</dbReference>
<name>A0A254NAQ9_9BURK</name>
<sequence length="395" mass="42089">MSRNLTSLLPALALFGAAAGVHAAPLQITNDGSYYQSYGPVLSADGNRLAYYSATNPTGGNSDRNMEVFVYDRPSAQLRQITDMPGGSLAGGNQTPSLSGDGSRVAFQRYVISGNYAYFQTQTYDLNTNTLATLTPLGYSESSAISRDGKTIAVSIGNVGLKLYDTTTQTFSGVVMPAPLSFRMSGDGKRIVYEAFAQGVVLYDLATGTSKTISPPGSGYNQYPEISADGNSIVFNARYNPLGQNADGSSEVFRYDIASGQLLQITHGNGRDSMDASLSRDGTRIVFSSADDLTGHNADGNYELFVYDLIAGSFQQMTDTLGLTYSAAGTISDDGNTIAYMSTMNLDGRNPYGNYQIFMDTLAPRVTTTDLPEPGTLALTVLALPLLGAVRRRGR</sequence>
<organism evidence="3 4">
    <name type="scientific">Roseateles puraquae</name>
    <dbReference type="NCBI Taxonomy" id="431059"/>
    <lineage>
        <taxon>Bacteria</taxon>
        <taxon>Pseudomonadati</taxon>
        <taxon>Pseudomonadota</taxon>
        <taxon>Betaproteobacteria</taxon>
        <taxon>Burkholderiales</taxon>
        <taxon>Sphaerotilaceae</taxon>
        <taxon>Roseateles</taxon>
    </lineage>
</organism>
<dbReference type="AlphaFoldDB" id="A0A254NAQ9"/>
<feature type="chain" id="PRO_5012603498" description="PEP-CTERM sorting domain-containing protein" evidence="2">
    <location>
        <begin position="24"/>
        <end position="395"/>
    </location>
</feature>
<evidence type="ECO:0000256" key="1">
    <source>
        <dbReference type="ARBA" id="ARBA00009820"/>
    </source>
</evidence>
<dbReference type="PANTHER" id="PTHR36842:SF1">
    <property type="entry name" value="PROTEIN TOLB"/>
    <property type="match status" value="1"/>
</dbReference>
<dbReference type="SUPFAM" id="SSF82171">
    <property type="entry name" value="DPP6 N-terminal domain-like"/>
    <property type="match status" value="1"/>
</dbReference>
<dbReference type="Pfam" id="PF07676">
    <property type="entry name" value="PD40"/>
    <property type="match status" value="3"/>
</dbReference>
<accession>A0A254NAQ9</accession>
<dbReference type="InterPro" id="IPR011659">
    <property type="entry name" value="WD40"/>
</dbReference>
<evidence type="ECO:0000313" key="3">
    <source>
        <dbReference type="EMBL" id="OWR04810.1"/>
    </source>
</evidence>
<keyword evidence="2" id="KW-0732">Signal</keyword>
<reference evidence="3 4" key="1">
    <citation type="journal article" date="2007" name="Int. J. Syst. Evol. Microbiol.">
        <title>Description of Pelomonas aquatica sp. nov. and Pelomonas puraquae sp. nov., isolated from industrial and haemodialysis water.</title>
        <authorList>
            <person name="Gomila M."/>
            <person name="Bowien B."/>
            <person name="Falsen E."/>
            <person name="Moore E.R."/>
            <person name="Lalucat J."/>
        </authorList>
    </citation>
    <scope>NUCLEOTIDE SEQUENCE [LARGE SCALE GENOMIC DNA]</scope>
    <source>
        <strain evidence="3 4">CCUG 52769</strain>
    </source>
</reference>
<keyword evidence="4" id="KW-1185">Reference proteome</keyword>
<comment type="caution">
    <text evidence="3">The sequence shown here is derived from an EMBL/GenBank/DDBJ whole genome shotgun (WGS) entry which is preliminary data.</text>
</comment>
<evidence type="ECO:0000256" key="2">
    <source>
        <dbReference type="SAM" id="SignalP"/>
    </source>
</evidence>
<dbReference type="OrthoDB" id="262125at2"/>
<evidence type="ECO:0000313" key="4">
    <source>
        <dbReference type="Proteomes" id="UP000197446"/>
    </source>
</evidence>
<dbReference type="RefSeq" id="WP_088482944.1">
    <property type="nucleotide sequence ID" value="NZ_NISI01000002.1"/>
</dbReference>
<dbReference type="Proteomes" id="UP000197446">
    <property type="component" value="Unassembled WGS sequence"/>
</dbReference>
<feature type="signal peptide" evidence="2">
    <location>
        <begin position="1"/>
        <end position="23"/>
    </location>
</feature>
<gene>
    <name evidence="3" type="ORF">CDO81_09565</name>
</gene>
<evidence type="ECO:0008006" key="5">
    <source>
        <dbReference type="Google" id="ProtNLM"/>
    </source>
</evidence>